<dbReference type="EMBL" id="MTQA01000063">
    <property type="protein sequence ID" value="PNP82050.1"/>
    <property type="molecule type" value="Genomic_DNA"/>
</dbReference>
<dbReference type="PANTHER" id="PTHR36681:SF3">
    <property type="entry name" value="NUCLEAR GTPASE, GERMINAL CENTER-ASSOCIATED, TANDEM DUPLICATE 3"/>
    <property type="match status" value="1"/>
</dbReference>
<feature type="region of interest" description="Disordered" evidence="2">
    <location>
        <begin position="1000"/>
        <end position="1033"/>
    </location>
</feature>
<dbReference type="PANTHER" id="PTHR36681">
    <property type="entry name" value="NUCLEAR GTPASE, GERMINAL CENTER-ASSOCIATED, TANDEM DUPLICATE 3"/>
    <property type="match status" value="1"/>
</dbReference>
<protein>
    <recommendedName>
        <fullName evidence="3">DUF7605 domain-containing protein</fullName>
    </recommendedName>
</protein>
<proteinExistence type="predicted"/>
<keyword evidence="5" id="KW-1185">Reference proteome</keyword>
<name>A0A2K0WIE6_GIBNY</name>
<dbReference type="Pfam" id="PF24564">
    <property type="entry name" value="DUF7605"/>
    <property type="match status" value="1"/>
</dbReference>
<accession>A0A2K0WIE6</accession>
<feature type="compositionally biased region" description="Acidic residues" evidence="2">
    <location>
        <begin position="1002"/>
        <end position="1023"/>
    </location>
</feature>
<dbReference type="AlphaFoldDB" id="A0A2K0WIE6"/>
<dbReference type="SUPFAM" id="SSF52540">
    <property type="entry name" value="P-loop containing nucleoside triphosphate hydrolases"/>
    <property type="match status" value="1"/>
</dbReference>
<dbReference type="InterPro" id="IPR027417">
    <property type="entry name" value="P-loop_NTPase"/>
</dbReference>
<comment type="caution">
    <text evidence="4">The sequence shown here is derived from an EMBL/GenBank/DDBJ whole genome shotgun (WGS) entry which is preliminary data.</text>
</comment>
<feature type="domain" description="DUF7605" evidence="3">
    <location>
        <begin position="719"/>
        <end position="896"/>
    </location>
</feature>
<evidence type="ECO:0000256" key="1">
    <source>
        <dbReference type="SAM" id="Coils"/>
    </source>
</evidence>
<organism evidence="4 5">
    <name type="scientific">Gibberella nygamai</name>
    <name type="common">Bean root rot disease fungus</name>
    <name type="synonym">Fusarium nygamai</name>
    <dbReference type="NCBI Taxonomy" id="42673"/>
    <lineage>
        <taxon>Eukaryota</taxon>
        <taxon>Fungi</taxon>
        <taxon>Dikarya</taxon>
        <taxon>Ascomycota</taxon>
        <taxon>Pezizomycotina</taxon>
        <taxon>Sordariomycetes</taxon>
        <taxon>Hypocreomycetidae</taxon>
        <taxon>Hypocreales</taxon>
        <taxon>Nectriaceae</taxon>
        <taxon>Fusarium</taxon>
        <taxon>Fusarium fujikuroi species complex</taxon>
    </lineage>
</organism>
<sequence length="1033" mass="117198">MEIDDAEALPSRPKHPRAPEEPGIETESPSKRQASKASAVTPAPVVFPWRTCQDEDDVKRLKIKEKAVERAEEECKRIRGILDHFLKTTELDTMDAIIMGKKMIEHWITEHDRIRRKHQNLRILVGVEGPTGAGKSSFLGSLLRIPELFPSGQEAAATAVIGKVCWNWIDVPGFEFRAKVIFRNKADVEGDLENLLQDLNQLSSLLAESAKNQGGLASDQADGISIIRSSIDYQLPKVNAVWGFEEAALAELARPCPEESSYSQMVQNILNTNPKALHFLDSGIERFNTSSSKELSEAIKPFLDSTSGKHGGLNQFSAWPLVKEVRIYTKADILKTGITPVDLPGCGDAVESRSEVAGQFSNRLDVRLVVSPIIRAADEKQGQALMRNGFDEAQMKISGKLDGHGFCVIMSKMDDMKVDAYISQCPDLCRNQEVIQKLNQLANLKEEKDSLKPMNTVLKENQKTAERQGRKAQKAYDKAIRKHEKKLETNPNESGEHLSVLRMERDQLAQASERADNQLKQHEARKSKIATDMAYISDWLHHRSVQTRNARVIQRIRADFSRRQRNMARGGASRQREDQNEYQLPILPVSTRAFWQLHNRDTPMSGFPSLNFTGVPSAEQWLHRATLSKREKHLDEVLEEYQNLFTMMQIYSSPNGQDGKFNFTREQVEEVLAETHKLYTQKLGATLRGSCAAIQRLNPLELKDDATQRFLDEALRIVQKWSYKFPDDEHSIERMHWCTYMANLNRDGSRFSSYATGVTYTWMEHLVEPIMKSISNDWDEKINKQLPTIKSPMILGYSQVFTQYLNELNHLISDKVPSLAVSFNNVRPILKNSQRATELKIRDALSELSSNIAHVASVADVHMAVQWKTTFRAALLDTGIGSYQRRQDIIEKKIKRDVEAICQKTIKRLETGVEEQKALVPKQIIKIVSDEILNVKQQMSFLVNNLVENFEASPEKAEMKTNLQQMIRHHVEAWEAAWAQKGNYHQHILDLDLSIPTVMPEPVDEEDASSETEDDSSSEDEIAATDADSQYHI</sequence>
<reference evidence="4 5" key="1">
    <citation type="submission" date="2017-06" db="EMBL/GenBank/DDBJ databases">
        <title>Genome of Fusarium nygamai isolate CS10214.</title>
        <authorList>
            <person name="Gardiner D.M."/>
            <person name="Obanor F."/>
            <person name="Kazan K."/>
        </authorList>
    </citation>
    <scope>NUCLEOTIDE SEQUENCE [LARGE SCALE GENOMIC DNA]</scope>
    <source>
        <strain evidence="4 5">CS10214</strain>
    </source>
</reference>
<keyword evidence="1" id="KW-0175">Coiled coil</keyword>
<gene>
    <name evidence="4" type="ORF">FNYG_04611</name>
</gene>
<evidence type="ECO:0000259" key="3">
    <source>
        <dbReference type="Pfam" id="PF24564"/>
    </source>
</evidence>
<evidence type="ECO:0000256" key="2">
    <source>
        <dbReference type="SAM" id="MobiDB-lite"/>
    </source>
</evidence>
<dbReference type="Proteomes" id="UP000236664">
    <property type="component" value="Unassembled WGS sequence"/>
</dbReference>
<feature type="coiled-coil region" evidence="1">
    <location>
        <begin position="498"/>
        <end position="525"/>
    </location>
</feature>
<dbReference type="OrthoDB" id="3598281at2759"/>
<dbReference type="InterPro" id="IPR056024">
    <property type="entry name" value="DUF7605"/>
</dbReference>
<feature type="coiled-coil region" evidence="1">
    <location>
        <begin position="185"/>
        <end position="212"/>
    </location>
</feature>
<feature type="region of interest" description="Disordered" evidence="2">
    <location>
        <begin position="1"/>
        <end position="42"/>
    </location>
</feature>
<evidence type="ECO:0000313" key="5">
    <source>
        <dbReference type="Proteomes" id="UP000236664"/>
    </source>
</evidence>
<feature type="compositionally biased region" description="Low complexity" evidence="2">
    <location>
        <begin position="1024"/>
        <end position="1033"/>
    </location>
</feature>
<evidence type="ECO:0000313" key="4">
    <source>
        <dbReference type="EMBL" id="PNP82050.1"/>
    </source>
</evidence>